<dbReference type="RefSeq" id="WP_392396257.1">
    <property type="nucleotide sequence ID" value="NZ_JAURTK010000027.1"/>
</dbReference>
<dbReference type="Proteomes" id="UP001229486">
    <property type="component" value="Unassembled WGS sequence"/>
</dbReference>
<name>A0AB73IUJ7_9BURK</name>
<sequence length="324" mass="35137">MTRYYDITLTQSGASKPFRQWTSHPRGVFNPAAPDVEFDFQIADYAALTNIYVLTVHGVALSELTQANQFAGMQITIQGGMKSGLPLANPKQAGTLATGTVYQAYGNWEGIDQRLDLVIAPSPYTLADPGNIVLNWKAGQPLSQALQNALAVAYPNVPIAISISDQIVQAHDEPHMSPTLEDLAQFVMGVTKGSFLGANYGGVRITIQNGRIFVWDDTYTPPVVQIAFNDFIGQPTWIADNVMICKFVMRGDLLSGSTIQMPQGLQNLPGAVGTTQQSNPSSHKYQTSFQGGFQVSEIRHIGAYRSPDGGNWCTVVKCLPLNPT</sequence>
<evidence type="ECO:0000313" key="2">
    <source>
        <dbReference type="Proteomes" id="UP001229486"/>
    </source>
</evidence>
<accession>A0AB73IUJ7</accession>
<protein>
    <recommendedName>
        <fullName evidence="3">Jacalin-type lectin domain-containing protein</fullName>
    </recommendedName>
</protein>
<evidence type="ECO:0000313" key="1">
    <source>
        <dbReference type="EMBL" id="MDP9651707.1"/>
    </source>
</evidence>
<organism evidence="1 2">
    <name type="scientific">Paraburkholderia caledonica</name>
    <dbReference type="NCBI Taxonomy" id="134536"/>
    <lineage>
        <taxon>Bacteria</taxon>
        <taxon>Pseudomonadati</taxon>
        <taxon>Pseudomonadota</taxon>
        <taxon>Betaproteobacteria</taxon>
        <taxon>Burkholderiales</taxon>
        <taxon>Burkholderiaceae</taxon>
        <taxon>Paraburkholderia</taxon>
    </lineage>
</organism>
<comment type="caution">
    <text evidence="1">The sequence shown here is derived from an EMBL/GenBank/DDBJ whole genome shotgun (WGS) entry which is preliminary data.</text>
</comment>
<reference evidence="1" key="1">
    <citation type="submission" date="2023-07" db="EMBL/GenBank/DDBJ databases">
        <title>Sorghum-associated microbial communities from plants grown in Nebraska, USA.</title>
        <authorList>
            <person name="Schachtman D."/>
        </authorList>
    </citation>
    <scope>NUCLEOTIDE SEQUENCE</scope>
    <source>
        <strain evidence="1">DS1061</strain>
    </source>
</reference>
<gene>
    <name evidence="1" type="ORF">J2793_007182</name>
</gene>
<evidence type="ECO:0008006" key="3">
    <source>
        <dbReference type="Google" id="ProtNLM"/>
    </source>
</evidence>
<proteinExistence type="predicted"/>
<dbReference type="AlphaFoldDB" id="A0AB73IUJ7"/>
<dbReference type="EMBL" id="JAURTK010000027">
    <property type="protein sequence ID" value="MDP9651707.1"/>
    <property type="molecule type" value="Genomic_DNA"/>
</dbReference>